<dbReference type="SUPFAM" id="SSF81606">
    <property type="entry name" value="PP2C-like"/>
    <property type="match status" value="1"/>
</dbReference>
<feature type="compositionally biased region" description="Basic residues" evidence="5">
    <location>
        <begin position="565"/>
        <end position="578"/>
    </location>
</feature>
<evidence type="ECO:0000259" key="6">
    <source>
        <dbReference type="PROSITE" id="PS51746"/>
    </source>
</evidence>
<feature type="region of interest" description="Disordered" evidence="5">
    <location>
        <begin position="471"/>
        <end position="742"/>
    </location>
</feature>
<evidence type="ECO:0000256" key="1">
    <source>
        <dbReference type="ARBA" id="ARBA00022723"/>
    </source>
</evidence>
<dbReference type="InterPro" id="IPR001932">
    <property type="entry name" value="PPM-type_phosphatase-like_dom"/>
</dbReference>
<dbReference type="PROSITE" id="PS51746">
    <property type="entry name" value="PPM_2"/>
    <property type="match status" value="1"/>
</dbReference>
<dbReference type="SMART" id="SM00332">
    <property type="entry name" value="PP2Cc"/>
    <property type="match status" value="1"/>
</dbReference>
<accession>A0AAW2HC62</accession>
<evidence type="ECO:0000256" key="5">
    <source>
        <dbReference type="SAM" id="MobiDB-lite"/>
    </source>
</evidence>
<feature type="compositionally biased region" description="Basic and acidic residues" evidence="5">
    <location>
        <begin position="621"/>
        <end position="638"/>
    </location>
</feature>
<dbReference type="Gene3D" id="3.60.40.10">
    <property type="entry name" value="PPM-type phosphatase domain"/>
    <property type="match status" value="1"/>
</dbReference>
<evidence type="ECO:0000256" key="3">
    <source>
        <dbReference type="ARBA" id="ARBA00022912"/>
    </source>
</evidence>
<name>A0AAW2HC62_9NEOP</name>
<evidence type="ECO:0000256" key="4">
    <source>
        <dbReference type="RuleBase" id="RU003465"/>
    </source>
</evidence>
<keyword evidence="3 4" id="KW-0904">Protein phosphatase</keyword>
<feature type="compositionally biased region" description="Basic and acidic residues" evidence="5">
    <location>
        <begin position="543"/>
        <end position="553"/>
    </location>
</feature>
<proteinExistence type="inferred from homology"/>
<feature type="compositionally biased region" description="Low complexity" evidence="5">
    <location>
        <begin position="437"/>
        <end position="446"/>
    </location>
</feature>
<dbReference type="FunFam" id="3.60.40.10:FF:000060">
    <property type="entry name" value="Protein phosphatase 2c"/>
    <property type="match status" value="1"/>
</dbReference>
<dbReference type="InterPro" id="IPR036457">
    <property type="entry name" value="PPM-type-like_dom_sf"/>
</dbReference>
<comment type="caution">
    <text evidence="7">The sequence shown here is derived from an EMBL/GenBank/DDBJ whole genome shotgun (WGS) entry which is preliminary data.</text>
</comment>
<gene>
    <name evidence="7" type="ORF">PYX00_009610</name>
</gene>
<sequence length="838" mass="93857">MAPTIGVNLRVTGHCNQGSRKYMEDMFSVAYQQTEDELDLEYAYFGIFDGHGGHEAATFAKEHLMKAIVSQSGFWSDNDKDVLRAIKEGFIATHYAMWRNLENWPKTQSGWPSTSGTTASIAFIRRSNIYIGHVGDSCIVLGYQDPCSDRWKGAALTMDHKPENPVEHKRINQAGGMVLQKSGVPRVVWHRPSVSHKGPLTRSTHFDQIPFLAVARSLGDLWSYNPDSDRFVVSPEPDVSVHHIDLSRDRCLIFGTDGLWNMLSPQEAVNIVKKAESNNKNSNNEGQDQTWLNPSKCLVDSALSKWTKRYLRADNTSAVTLLLDPLGPPHSQVLDQQNFASQSQSDFVPYHIESYKINEGKYPSKLPYLSSGLAICTWYPQNSSSDSLNKNDGLTSLSTMEELFGEKVEIIKSSKKESPSKKGEPESEEEPKSNVQSPSTPSTSKTSLAELQVHLKKIPLNYATILRNATRSNASDSKNCAPEEESNTKPAKDLNAKVTIGGDTAGEANKTEPLSVSKQSNIHSQSDESISRMKLRGSLTNKGPERAASDESMNRSCQKSGFHVKPLKRNGKRGKKRKTGEMIKSDMLNTKRLRSKSKRRHSSLIETMNIMYEPRPKRRTRSEDHRKNYDSEEYKSDTENELEEEINKVRKIAKLKAKPPEPQVEVAETSDDNQRQNLLQERLHNSNSNGSNSNSHSNNNSSNNHNNNTNNSNNNNNNTNNNANVSNSNNNNNNSPDYTPMRLRSNVPVKTLRSRNINLGNCDWFVIGISKINENPIRKSLSKQNCKSEDSGEVSVNKNASKVSNVLSRNSVASAKLQLNESTRSTVHTRSQNRRLRK</sequence>
<feature type="compositionally biased region" description="Basic residues" evidence="5">
    <location>
        <begin position="591"/>
        <end position="602"/>
    </location>
</feature>
<reference evidence="7" key="1">
    <citation type="journal article" date="2024" name="Gigascience">
        <title>Chromosome-level genome of the poultry shaft louse Menopon gallinae provides insight into the host-switching and adaptive evolution of parasitic lice.</title>
        <authorList>
            <person name="Xu Y."/>
            <person name="Ma L."/>
            <person name="Liu S."/>
            <person name="Liang Y."/>
            <person name="Liu Q."/>
            <person name="He Z."/>
            <person name="Tian L."/>
            <person name="Duan Y."/>
            <person name="Cai W."/>
            <person name="Li H."/>
            <person name="Song F."/>
        </authorList>
    </citation>
    <scope>NUCLEOTIDE SEQUENCE</scope>
    <source>
        <strain evidence="7">Cailab_2023a</strain>
    </source>
</reference>
<keyword evidence="1" id="KW-0479">Metal-binding</keyword>
<evidence type="ECO:0000313" key="7">
    <source>
        <dbReference type="EMBL" id="KAL0267297.1"/>
    </source>
</evidence>
<comment type="similarity">
    <text evidence="4">Belongs to the PP2C family.</text>
</comment>
<dbReference type="Pfam" id="PF00481">
    <property type="entry name" value="PP2C"/>
    <property type="match status" value="1"/>
</dbReference>
<feature type="compositionally biased region" description="Basic and acidic residues" evidence="5">
    <location>
        <begin position="410"/>
        <end position="425"/>
    </location>
</feature>
<feature type="compositionally biased region" description="Polar residues" evidence="5">
    <location>
        <begin position="512"/>
        <end position="524"/>
    </location>
</feature>
<dbReference type="PANTHER" id="PTHR47992">
    <property type="entry name" value="PROTEIN PHOSPHATASE"/>
    <property type="match status" value="1"/>
</dbReference>
<dbReference type="PROSITE" id="PS01032">
    <property type="entry name" value="PPM_1"/>
    <property type="match status" value="1"/>
</dbReference>
<evidence type="ECO:0000256" key="2">
    <source>
        <dbReference type="ARBA" id="ARBA00022801"/>
    </source>
</evidence>
<dbReference type="GO" id="GO:0046872">
    <property type="term" value="F:metal ion binding"/>
    <property type="evidence" value="ECO:0007669"/>
    <property type="project" value="UniProtKB-KW"/>
</dbReference>
<dbReference type="InterPro" id="IPR000222">
    <property type="entry name" value="PP2C_BS"/>
</dbReference>
<dbReference type="GO" id="GO:0004722">
    <property type="term" value="F:protein serine/threonine phosphatase activity"/>
    <property type="evidence" value="ECO:0007669"/>
    <property type="project" value="InterPro"/>
</dbReference>
<protein>
    <recommendedName>
        <fullName evidence="6">PPM-type phosphatase domain-containing protein</fullName>
    </recommendedName>
</protein>
<keyword evidence="2 4" id="KW-0378">Hydrolase</keyword>
<dbReference type="EMBL" id="JARGDH010000005">
    <property type="protein sequence ID" value="KAL0267297.1"/>
    <property type="molecule type" value="Genomic_DNA"/>
</dbReference>
<organism evidence="7">
    <name type="scientific">Menopon gallinae</name>
    <name type="common">poultry shaft louse</name>
    <dbReference type="NCBI Taxonomy" id="328185"/>
    <lineage>
        <taxon>Eukaryota</taxon>
        <taxon>Metazoa</taxon>
        <taxon>Ecdysozoa</taxon>
        <taxon>Arthropoda</taxon>
        <taxon>Hexapoda</taxon>
        <taxon>Insecta</taxon>
        <taxon>Pterygota</taxon>
        <taxon>Neoptera</taxon>
        <taxon>Paraneoptera</taxon>
        <taxon>Psocodea</taxon>
        <taxon>Troctomorpha</taxon>
        <taxon>Phthiraptera</taxon>
        <taxon>Amblycera</taxon>
        <taxon>Menoponidae</taxon>
        <taxon>Menopon</taxon>
    </lineage>
</organism>
<feature type="compositionally biased region" description="Low complexity" evidence="5">
    <location>
        <begin position="685"/>
        <end position="735"/>
    </location>
</feature>
<dbReference type="InterPro" id="IPR015655">
    <property type="entry name" value="PP2C"/>
</dbReference>
<feature type="domain" description="PPM-type phosphatase" evidence="6">
    <location>
        <begin position="10"/>
        <end position="323"/>
    </location>
</feature>
<dbReference type="CDD" id="cd00143">
    <property type="entry name" value="PP2Cc"/>
    <property type="match status" value="1"/>
</dbReference>
<feature type="compositionally biased region" description="Basic and acidic residues" evidence="5">
    <location>
        <begin position="486"/>
        <end position="495"/>
    </location>
</feature>
<feature type="region of interest" description="Disordered" evidence="5">
    <location>
        <begin position="410"/>
        <end position="446"/>
    </location>
</feature>
<dbReference type="AlphaFoldDB" id="A0AAW2HC62"/>